<evidence type="ECO:0000313" key="6">
    <source>
        <dbReference type="Proteomes" id="UP000018688"/>
    </source>
</evidence>
<dbReference type="PANTHER" id="PTHR23409:SF18">
    <property type="entry name" value="RIBONUCLEOSIDE-DIPHOSPHATE REDUCTASE SUBUNIT M2"/>
    <property type="match status" value="1"/>
</dbReference>
<comment type="caution">
    <text evidence="5">The sequence shown here is derived from an EMBL/GenBank/DDBJ whole genome shotgun (WGS) entry which is preliminary data.</text>
</comment>
<dbReference type="InterPro" id="IPR009078">
    <property type="entry name" value="Ferritin-like_SF"/>
</dbReference>
<feature type="binding site" evidence="4">
    <location>
        <position position="225"/>
    </location>
    <ligand>
        <name>Fe cation</name>
        <dbReference type="ChEBI" id="CHEBI:24875"/>
        <label>2</label>
    </ligand>
</feature>
<protein>
    <recommendedName>
        <fullName evidence="2">Ribonucleoside-diphosphate reductase subunit beta</fullName>
        <ecNumber evidence="2">1.17.4.1</ecNumber>
    </recommendedName>
</protein>
<dbReference type="HOGENOM" id="CLU_035339_1_0_7"/>
<name>V8CHM2_9HELI</name>
<evidence type="ECO:0000313" key="5">
    <source>
        <dbReference type="EMBL" id="ETD26864.1"/>
    </source>
</evidence>
<feature type="active site" evidence="3">
    <location>
        <position position="133"/>
    </location>
</feature>
<keyword evidence="2" id="KW-0215">Deoxyribonucleotide synthesis</keyword>
<comment type="cofactor">
    <cofactor evidence="2 4">
        <name>Fe cation</name>
        <dbReference type="ChEBI" id="CHEBI:24875"/>
    </cofactor>
    <text evidence="2 4">Binds 2 iron ions per subunit.</text>
</comment>
<comment type="function">
    <text evidence="2">Provides the precursors necessary for DNA synthesis. Catalyzes the biosynthesis of deoxyribonucleotides from the corresponding ribonucleotides.</text>
</comment>
<dbReference type="eggNOG" id="COG0208">
    <property type="taxonomic scope" value="Bacteria"/>
</dbReference>
<feature type="binding site" evidence="4">
    <location>
        <position position="126"/>
    </location>
    <ligand>
        <name>Fe cation</name>
        <dbReference type="ChEBI" id="CHEBI:24875"/>
        <label>1</label>
    </ligand>
</feature>
<proteinExistence type="inferred from homology"/>
<dbReference type="NCBIfam" id="NF007184">
    <property type="entry name" value="PRK09614.1-3"/>
    <property type="match status" value="1"/>
</dbReference>
<dbReference type="EMBL" id="AZJJ01000002">
    <property type="protein sequence ID" value="ETD26864.1"/>
    <property type="molecule type" value="Genomic_DNA"/>
</dbReference>
<evidence type="ECO:0000256" key="1">
    <source>
        <dbReference type="ARBA" id="ARBA00009303"/>
    </source>
</evidence>
<dbReference type="InterPro" id="IPR012348">
    <property type="entry name" value="RNR-like"/>
</dbReference>
<feature type="binding site" evidence="4">
    <location>
        <position position="126"/>
    </location>
    <ligand>
        <name>Fe cation</name>
        <dbReference type="ChEBI" id="CHEBI:24875"/>
        <label>2</label>
    </ligand>
</feature>
<dbReference type="InterPro" id="IPR033909">
    <property type="entry name" value="RNR_small"/>
</dbReference>
<dbReference type="SUPFAM" id="SSF47240">
    <property type="entry name" value="Ferritin-like"/>
    <property type="match status" value="1"/>
</dbReference>
<feature type="binding site" evidence="4">
    <location>
        <position position="129"/>
    </location>
    <ligand>
        <name>Fe cation</name>
        <dbReference type="ChEBI" id="CHEBI:24875"/>
        <label>1</label>
    </ligand>
</feature>
<keyword evidence="2 4" id="KW-0479">Metal-binding</keyword>
<feature type="binding site" evidence="4">
    <location>
        <position position="191"/>
    </location>
    <ligand>
        <name>Fe cation</name>
        <dbReference type="ChEBI" id="CHEBI:24875"/>
        <label>2</label>
    </ligand>
</feature>
<dbReference type="Gene3D" id="1.10.620.20">
    <property type="entry name" value="Ribonucleotide Reductase, subunit A"/>
    <property type="match status" value="1"/>
</dbReference>
<dbReference type="GO" id="GO:0004748">
    <property type="term" value="F:ribonucleoside-diphosphate reductase activity, thioredoxin disulfide as acceptor"/>
    <property type="evidence" value="ECO:0007669"/>
    <property type="project" value="UniProtKB-EC"/>
</dbReference>
<dbReference type="GO" id="GO:0046872">
    <property type="term" value="F:metal ion binding"/>
    <property type="evidence" value="ECO:0007669"/>
    <property type="project" value="UniProtKB-KW"/>
</dbReference>
<gene>
    <name evidence="5" type="ORF">HMPREF2087_01258</name>
</gene>
<keyword evidence="2" id="KW-0560">Oxidoreductase</keyword>
<dbReference type="PANTHER" id="PTHR23409">
    <property type="entry name" value="RIBONUCLEOSIDE-DIPHOSPHATE REDUCTASE SMALL CHAIN"/>
    <property type="match status" value="1"/>
</dbReference>
<comment type="similarity">
    <text evidence="1 2">Belongs to the ribonucleoside diphosphate reductase small chain family.</text>
</comment>
<feature type="binding site" evidence="4">
    <location>
        <position position="228"/>
    </location>
    <ligand>
        <name>Fe cation</name>
        <dbReference type="ChEBI" id="CHEBI:24875"/>
        <label>2</label>
    </ligand>
</feature>
<organism evidence="5 6">
    <name type="scientific">Helicobacter canis NCTC 12740</name>
    <dbReference type="NCBI Taxonomy" id="1357399"/>
    <lineage>
        <taxon>Bacteria</taxon>
        <taxon>Pseudomonadati</taxon>
        <taxon>Campylobacterota</taxon>
        <taxon>Epsilonproteobacteria</taxon>
        <taxon>Campylobacterales</taxon>
        <taxon>Helicobacteraceae</taxon>
        <taxon>Helicobacter</taxon>
    </lineage>
</organism>
<dbReference type="InterPro" id="IPR030475">
    <property type="entry name" value="RNR_small_AS"/>
</dbReference>
<dbReference type="PATRIC" id="fig|1357399.3.peg.1318"/>
<sequence>MESMPISLLSHKKIYDPNSNESLAERKIFGGNPTAMFDLTRIKYQWAYKLWKTMMANTWFPEEVNMNGDKKDYAELSGAERQGYDRALAQLIFMDSLQTNNINDNINPFITSPEINLLLIRQAFEESLHSQSYAVMVESISDNTNEIYDMWRNDMQLRNKNDYIANIYIGLAQNPTETNFIKALFANQILEGIYFYSGFCYFYAIARTERMLNTAQMIRFIQRDEVTHLLIFQNLINTLKKERPDLFTKTLQDEVVEMFRAGVNVEAKWGEYITQGQSLGLSPESIRGFLEYLADERLSKVGMPKLYNAKNTLDWFRSFSSFNNQRTNFFEGKVTNYTKGGVDFDDF</sequence>
<keyword evidence="6" id="KW-1185">Reference proteome</keyword>
<dbReference type="STRING" id="1357399.HMPREF2087_01258"/>
<dbReference type="Proteomes" id="UP000018688">
    <property type="component" value="Unassembled WGS sequence"/>
</dbReference>
<dbReference type="Pfam" id="PF00268">
    <property type="entry name" value="Ribonuc_red_sm"/>
    <property type="match status" value="1"/>
</dbReference>
<keyword evidence="2 4" id="KW-0408">Iron</keyword>
<feature type="binding site" evidence="4">
    <location>
        <position position="95"/>
    </location>
    <ligand>
        <name>Fe cation</name>
        <dbReference type="ChEBI" id="CHEBI:24875"/>
        <label>1</label>
    </ligand>
</feature>
<dbReference type="GO" id="GO:0009263">
    <property type="term" value="P:deoxyribonucleotide biosynthetic process"/>
    <property type="evidence" value="ECO:0007669"/>
    <property type="project" value="UniProtKB-KW"/>
</dbReference>
<dbReference type="CDD" id="cd01049">
    <property type="entry name" value="RNRR2"/>
    <property type="match status" value="1"/>
</dbReference>
<evidence type="ECO:0000256" key="2">
    <source>
        <dbReference type="PIRNR" id="PIRNR000355"/>
    </source>
</evidence>
<dbReference type="UniPathway" id="UPA00326"/>
<dbReference type="InterPro" id="IPR000358">
    <property type="entry name" value="RNR_small_fam"/>
</dbReference>
<evidence type="ECO:0000256" key="4">
    <source>
        <dbReference type="PIRSR" id="PIRSR000355-2"/>
    </source>
</evidence>
<dbReference type="PROSITE" id="PS00368">
    <property type="entry name" value="RIBORED_SMALL"/>
    <property type="match status" value="1"/>
</dbReference>
<comment type="catalytic activity">
    <reaction evidence="2">
        <text>a 2'-deoxyribonucleoside 5'-diphosphate + [thioredoxin]-disulfide + H2O = a ribonucleoside 5'-diphosphate + [thioredoxin]-dithiol</text>
        <dbReference type="Rhea" id="RHEA:23252"/>
        <dbReference type="Rhea" id="RHEA-COMP:10698"/>
        <dbReference type="Rhea" id="RHEA-COMP:10700"/>
        <dbReference type="ChEBI" id="CHEBI:15377"/>
        <dbReference type="ChEBI" id="CHEBI:29950"/>
        <dbReference type="ChEBI" id="CHEBI:50058"/>
        <dbReference type="ChEBI" id="CHEBI:57930"/>
        <dbReference type="ChEBI" id="CHEBI:73316"/>
        <dbReference type="EC" id="1.17.4.1"/>
    </reaction>
</comment>
<dbReference type="EC" id="1.17.4.1" evidence="2"/>
<reference evidence="5 6" key="1">
    <citation type="submission" date="2013-10" db="EMBL/GenBank/DDBJ databases">
        <title>The Genome Sequence of Helicobacter canis NCTC 12740.</title>
        <authorList>
            <consortium name="The Broad Institute Genomics Platform"/>
            <person name="Earl A."/>
            <person name="Fox J.G."/>
            <person name="Shen Z."/>
            <person name="Young S.K."/>
            <person name="Zeng Q."/>
            <person name="Gargeya S."/>
            <person name="Fitzgerald M."/>
            <person name="Abouelleil A."/>
            <person name="Alvarado L."/>
            <person name="Chapman S.B."/>
            <person name="Gainer-Dewar J."/>
            <person name="Goldberg J."/>
            <person name="Griggs A."/>
            <person name="Gujja S."/>
            <person name="Hansen M."/>
            <person name="Howarth C."/>
            <person name="Imamovic A."/>
            <person name="Ireland A."/>
            <person name="Larimer J."/>
            <person name="McCowan C."/>
            <person name="Murphy C."/>
            <person name="Pearson M."/>
            <person name="Poon T.W."/>
            <person name="Priest M."/>
            <person name="Roberts A."/>
            <person name="Saif S."/>
            <person name="Shea T."/>
            <person name="Sykes S."/>
            <person name="Wortman J."/>
            <person name="Nusbaum C."/>
            <person name="Birren B."/>
        </authorList>
    </citation>
    <scope>NUCLEOTIDE SEQUENCE [LARGE SCALE GENOMIC DNA]</scope>
    <source>
        <strain evidence="5 6">NCTC 12740</strain>
    </source>
</reference>
<dbReference type="PIRSF" id="PIRSF000355">
    <property type="entry name" value="NrdB"/>
    <property type="match status" value="1"/>
</dbReference>
<accession>V8CHM2</accession>
<evidence type="ECO:0000256" key="3">
    <source>
        <dbReference type="PIRSR" id="PIRSR000355-1"/>
    </source>
</evidence>
<dbReference type="AlphaFoldDB" id="V8CHM2"/>